<sequence>VLARAVKSSMLIMGVTVDSGRGL</sequence>
<accession>A0A382SCU6</accession>
<dbReference type="EMBL" id="UINC01128138">
    <property type="protein sequence ID" value="SVD07696.1"/>
    <property type="molecule type" value="Genomic_DNA"/>
</dbReference>
<feature type="non-terminal residue" evidence="1">
    <location>
        <position position="1"/>
    </location>
</feature>
<reference evidence="1" key="1">
    <citation type="submission" date="2018-05" db="EMBL/GenBank/DDBJ databases">
        <authorList>
            <person name="Lanie J.A."/>
            <person name="Ng W.-L."/>
            <person name="Kazmierczak K.M."/>
            <person name="Andrzejewski T.M."/>
            <person name="Davidsen T.M."/>
            <person name="Wayne K.J."/>
            <person name="Tettelin H."/>
            <person name="Glass J.I."/>
            <person name="Rusch D."/>
            <person name="Podicherti R."/>
            <person name="Tsui H.-C.T."/>
            <person name="Winkler M.E."/>
        </authorList>
    </citation>
    <scope>NUCLEOTIDE SEQUENCE</scope>
</reference>
<proteinExistence type="predicted"/>
<dbReference type="AlphaFoldDB" id="A0A382SCU6"/>
<evidence type="ECO:0000313" key="1">
    <source>
        <dbReference type="EMBL" id="SVD07696.1"/>
    </source>
</evidence>
<protein>
    <submittedName>
        <fullName evidence="1">Uncharacterized protein</fullName>
    </submittedName>
</protein>
<name>A0A382SCU6_9ZZZZ</name>
<organism evidence="1">
    <name type="scientific">marine metagenome</name>
    <dbReference type="NCBI Taxonomy" id="408172"/>
    <lineage>
        <taxon>unclassified sequences</taxon>
        <taxon>metagenomes</taxon>
        <taxon>ecological metagenomes</taxon>
    </lineage>
</organism>
<gene>
    <name evidence="1" type="ORF">METZ01_LOCUS360550</name>
</gene>
<feature type="non-terminal residue" evidence="1">
    <location>
        <position position="23"/>
    </location>
</feature>